<accession>A0AAP0FXS0</accession>
<dbReference type="Gene3D" id="3.40.50.11720">
    <property type="entry name" value="3-Deoxy-D-manno-octulosonic-acid transferase, N-terminal domain"/>
    <property type="match status" value="1"/>
</dbReference>
<dbReference type="Gene3D" id="3.40.50.2000">
    <property type="entry name" value="Glycogen Phosphorylase B"/>
    <property type="match status" value="1"/>
</dbReference>
<dbReference type="GO" id="GO:0009245">
    <property type="term" value="P:lipid A biosynthetic process"/>
    <property type="evidence" value="ECO:0007669"/>
    <property type="project" value="TreeGrafter"/>
</dbReference>
<dbReference type="GO" id="GO:0005886">
    <property type="term" value="C:plasma membrane"/>
    <property type="evidence" value="ECO:0007669"/>
    <property type="project" value="TreeGrafter"/>
</dbReference>
<dbReference type="InterPro" id="IPR038107">
    <property type="entry name" value="Glycos_transf_N_sf"/>
</dbReference>
<evidence type="ECO:0000259" key="4">
    <source>
        <dbReference type="Pfam" id="PF04413"/>
    </source>
</evidence>
<proteinExistence type="predicted"/>
<gene>
    <name evidence="5" type="ORF">KSP39_PZI020855</name>
</gene>
<evidence type="ECO:0000256" key="3">
    <source>
        <dbReference type="PIRSR" id="PIRSR639901-2"/>
    </source>
</evidence>
<dbReference type="AlphaFoldDB" id="A0AAP0FXS0"/>
<comment type="caution">
    <text evidence="5">The sequence shown here is derived from an EMBL/GenBank/DDBJ whole genome shotgun (WGS) entry which is preliminary data.</text>
</comment>
<protein>
    <recommendedName>
        <fullName evidence="4">3-deoxy-D-manno-octulosonic-acid transferase N-terminal domain-containing protein</fullName>
    </recommendedName>
</protein>
<evidence type="ECO:0000313" key="5">
    <source>
        <dbReference type="EMBL" id="KAK8921879.1"/>
    </source>
</evidence>
<evidence type="ECO:0000256" key="1">
    <source>
        <dbReference type="ARBA" id="ARBA00022679"/>
    </source>
</evidence>
<dbReference type="InterPro" id="IPR007507">
    <property type="entry name" value="Glycos_transf_N"/>
</dbReference>
<dbReference type="Pfam" id="PF04413">
    <property type="entry name" value="Glycos_transf_N"/>
    <property type="match status" value="1"/>
</dbReference>
<name>A0AAP0FXS0_9ASPA</name>
<organism evidence="5 6">
    <name type="scientific">Platanthera zijinensis</name>
    <dbReference type="NCBI Taxonomy" id="2320716"/>
    <lineage>
        <taxon>Eukaryota</taxon>
        <taxon>Viridiplantae</taxon>
        <taxon>Streptophyta</taxon>
        <taxon>Embryophyta</taxon>
        <taxon>Tracheophyta</taxon>
        <taxon>Spermatophyta</taxon>
        <taxon>Magnoliopsida</taxon>
        <taxon>Liliopsida</taxon>
        <taxon>Asparagales</taxon>
        <taxon>Orchidaceae</taxon>
        <taxon>Orchidoideae</taxon>
        <taxon>Orchideae</taxon>
        <taxon>Orchidinae</taxon>
        <taxon>Platanthera</taxon>
    </lineage>
</organism>
<sequence>MAGSGSWGRAVYEIYRVASRAISPLLYLHVHWRRLRGLEHWSRWPERFGRPSARRPPGTLIWFHAVSLGEGLAAIPVINHCLQKNPNLLVLMTTTTVSAFEVIKERLPSSVIYQFAPVDTPMAMENFLVYWTPVAVILMESELWPNLIISASRKGITVALLNARMSYKSFRRWSLKISLPLISLMLSKFSLIVALSTAEAIRFQLLNAPPFIIHFAGDLKYAVGNLQLSQNECKSITRLKLQLYNRPVWMAASIHRGEEEVVISVHKELTLAFPNLVTILVTRNPQHGRQLAQALHKKGMHVALRTKTQMVSSSVNLYVVDTLEEILPFYHLSTVVFVSGMAFQTRNFHNIHKRSNMGCAQIRGPRKGLFSKFLAENELTGNLEFHRFGSGGASREVILILEDKNEAGLKTRQDTKSTVELALNSGTPDDIANLLPLLPLQQTSTFLLLLSQISRVTQSRNCRQPFFLHYPS</sequence>
<feature type="site" description="Transition state stabilizer" evidence="3">
    <location>
        <position position="140"/>
    </location>
</feature>
<keyword evidence="6" id="KW-1185">Reference proteome</keyword>
<dbReference type="PANTHER" id="PTHR42755">
    <property type="entry name" value="3-DEOXY-MANNO-OCTULOSONATE CYTIDYLYLTRANSFERASE"/>
    <property type="match status" value="1"/>
</dbReference>
<dbReference type="InterPro" id="IPR039901">
    <property type="entry name" value="Kdotransferase"/>
</dbReference>
<dbReference type="EMBL" id="JBBWWQ010000018">
    <property type="protein sequence ID" value="KAK8921879.1"/>
    <property type="molecule type" value="Genomic_DNA"/>
</dbReference>
<feature type="active site" description="Proton acceptor" evidence="2">
    <location>
        <position position="70"/>
    </location>
</feature>
<evidence type="ECO:0000313" key="6">
    <source>
        <dbReference type="Proteomes" id="UP001418222"/>
    </source>
</evidence>
<dbReference type="FunFam" id="3.40.50.11720:FF:000001">
    <property type="entry name" value="3-deoxy-D-manno-octulosonic acid transferase"/>
    <property type="match status" value="1"/>
</dbReference>
<feature type="domain" description="3-deoxy-D-manno-octulosonic-acid transferase N-terminal" evidence="4">
    <location>
        <begin position="43"/>
        <end position="222"/>
    </location>
</feature>
<dbReference type="GO" id="GO:0016740">
    <property type="term" value="F:transferase activity"/>
    <property type="evidence" value="ECO:0007669"/>
    <property type="project" value="UniProtKB-KW"/>
</dbReference>
<feature type="site" description="Transition state stabilizer" evidence="3">
    <location>
        <position position="220"/>
    </location>
</feature>
<dbReference type="PANTHER" id="PTHR42755:SF1">
    <property type="entry name" value="3-DEOXY-D-MANNO-OCTULOSONIC ACID TRANSFERASE, MITOCHONDRIAL-RELATED"/>
    <property type="match status" value="1"/>
</dbReference>
<dbReference type="Proteomes" id="UP001418222">
    <property type="component" value="Unassembled WGS sequence"/>
</dbReference>
<keyword evidence="1" id="KW-0808">Transferase</keyword>
<evidence type="ECO:0000256" key="2">
    <source>
        <dbReference type="PIRSR" id="PIRSR639901-1"/>
    </source>
</evidence>
<reference evidence="5 6" key="1">
    <citation type="journal article" date="2022" name="Nat. Plants">
        <title>Genomes of leafy and leafless Platanthera orchids illuminate the evolution of mycoheterotrophy.</title>
        <authorList>
            <person name="Li M.H."/>
            <person name="Liu K.W."/>
            <person name="Li Z."/>
            <person name="Lu H.C."/>
            <person name="Ye Q.L."/>
            <person name="Zhang D."/>
            <person name="Wang J.Y."/>
            <person name="Li Y.F."/>
            <person name="Zhong Z.M."/>
            <person name="Liu X."/>
            <person name="Yu X."/>
            <person name="Liu D.K."/>
            <person name="Tu X.D."/>
            <person name="Liu B."/>
            <person name="Hao Y."/>
            <person name="Liao X.Y."/>
            <person name="Jiang Y.T."/>
            <person name="Sun W.H."/>
            <person name="Chen J."/>
            <person name="Chen Y.Q."/>
            <person name="Ai Y."/>
            <person name="Zhai J.W."/>
            <person name="Wu S.S."/>
            <person name="Zhou Z."/>
            <person name="Hsiao Y.Y."/>
            <person name="Wu W.L."/>
            <person name="Chen Y.Y."/>
            <person name="Lin Y.F."/>
            <person name="Hsu J.L."/>
            <person name="Li C.Y."/>
            <person name="Wang Z.W."/>
            <person name="Zhao X."/>
            <person name="Zhong W.Y."/>
            <person name="Ma X.K."/>
            <person name="Ma L."/>
            <person name="Huang J."/>
            <person name="Chen G.Z."/>
            <person name="Huang M.Z."/>
            <person name="Huang L."/>
            <person name="Peng D.H."/>
            <person name="Luo Y.B."/>
            <person name="Zou S.Q."/>
            <person name="Chen S.P."/>
            <person name="Lan S."/>
            <person name="Tsai W.C."/>
            <person name="Van de Peer Y."/>
            <person name="Liu Z.J."/>
        </authorList>
    </citation>
    <scope>NUCLEOTIDE SEQUENCE [LARGE SCALE GENOMIC DNA]</scope>
    <source>
        <strain evidence="5">Lor287</strain>
    </source>
</reference>